<dbReference type="Pfam" id="PF24514">
    <property type="entry name" value="SpaA_4"/>
    <property type="match status" value="1"/>
</dbReference>
<dbReference type="RefSeq" id="WP_184453742.1">
    <property type="nucleotide sequence ID" value="NZ_JACHMK010000001.1"/>
</dbReference>
<comment type="caution">
    <text evidence="2">The sequence shown here is derived from an EMBL/GenBank/DDBJ whole genome shotgun (WGS) entry which is preliminary data.</text>
</comment>
<dbReference type="InterPro" id="IPR047995">
    <property type="entry name" value="Choice_anch_K"/>
</dbReference>
<evidence type="ECO:0000259" key="1">
    <source>
        <dbReference type="Pfam" id="PF24514"/>
    </source>
</evidence>
<keyword evidence="3" id="KW-1185">Reference proteome</keyword>
<sequence>MGQKDDFLISNDGGTGGATAFVGAGSMVYSAHNAQSSCKNQFWPFGCLGRWNLDLGTEEGKLNLQAKSAVGFAARDPGSVPVGEKFNLGYFVHVNNSVRALHGRFQANLNIRLKLAGVQKDLSFPWQLHETANDPSGYQWNGSSDDILEFTSTIAPTTFESNGHHYTSKIEGFTPTASGQCPARPNDQSQVENKFITKENALTYGCLWASLVQVRPVMIVKQVEFAPGIADSGEHSFSYTVSGPLAELWNTTFTLQASVQKRAEKKVEAGHNTGAELTITENDLPAGWSVKSLQCLDGKNQAIKGATINGPALTIPAGLQETDPQSIPITCTYTNLYAPTATLTLKKALEEGSDKEWAKKAEATDWLLSATRVDGPLSAEAIGAGA</sequence>
<reference evidence="2" key="1">
    <citation type="submission" date="2020-08" db="EMBL/GenBank/DDBJ databases">
        <title>Sequencing the genomes of 1000 actinobacteria strains.</title>
        <authorList>
            <person name="Klenk H.-P."/>
        </authorList>
    </citation>
    <scope>NUCLEOTIDE SEQUENCE</scope>
    <source>
        <strain evidence="2">DSM 10695</strain>
    </source>
</reference>
<feature type="domain" description="SpaA-like prealbumin fold" evidence="1">
    <location>
        <begin position="232"/>
        <end position="335"/>
    </location>
</feature>
<dbReference type="AlphaFoldDB" id="A0A923IZJ3"/>
<gene>
    <name evidence="2" type="ORF">HD592_001971</name>
</gene>
<evidence type="ECO:0000313" key="3">
    <source>
        <dbReference type="Proteomes" id="UP000617426"/>
    </source>
</evidence>
<protein>
    <recommendedName>
        <fullName evidence="1">SpaA-like prealbumin fold domain-containing protein</fullName>
    </recommendedName>
</protein>
<accession>A0A923IZJ3</accession>
<dbReference type="Proteomes" id="UP000617426">
    <property type="component" value="Unassembled WGS sequence"/>
</dbReference>
<name>A0A923IZJ3_9ACTO</name>
<evidence type="ECO:0000313" key="2">
    <source>
        <dbReference type="EMBL" id="MBB6335406.1"/>
    </source>
</evidence>
<organism evidence="2 3">
    <name type="scientific">Schaalia hyovaginalis</name>
    <dbReference type="NCBI Taxonomy" id="29316"/>
    <lineage>
        <taxon>Bacteria</taxon>
        <taxon>Bacillati</taxon>
        <taxon>Actinomycetota</taxon>
        <taxon>Actinomycetes</taxon>
        <taxon>Actinomycetales</taxon>
        <taxon>Actinomycetaceae</taxon>
        <taxon>Schaalia</taxon>
    </lineage>
</organism>
<dbReference type="EMBL" id="JACHMK010000001">
    <property type="protein sequence ID" value="MBB6335406.1"/>
    <property type="molecule type" value="Genomic_DNA"/>
</dbReference>
<dbReference type="InterPro" id="IPR055371">
    <property type="entry name" value="SpaA_PFL_dom_4"/>
</dbReference>
<proteinExistence type="predicted"/>
<dbReference type="NCBIfam" id="NF038131">
    <property type="entry name" value="choice_anch_K"/>
    <property type="match status" value="1"/>
</dbReference>